<dbReference type="EMBL" id="NHOQ01001795">
    <property type="protein sequence ID" value="PWA22179.1"/>
    <property type="molecule type" value="Genomic_DNA"/>
</dbReference>
<keyword evidence="3" id="KW-1185">Reference proteome</keyword>
<proteinExistence type="predicted"/>
<dbReference type="Proteomes" id="UP000250572">
    <property type="component" value="Unassembled WGS sequence"/>
</dbReference>
<name>A0A315VS45_GAMAF</name>
<comment type="caution">
    <text evidence="2">The sequence shown here is derived from an EMBL/GenBank/DDBJ whole genome shotgun (WGS) entry which is preliminary data.</text>
</comment>
<feature type="compositionally biased region" description="Polar residues" evidence="1">
    <location>
        <begin position="305"/>
        <end position="316"/>
    </location>
</feature>
<reference evidence="2 3" key="1">
    <citation type="journal article" date="2018" name="G3 (Bethesda)">
        <title>A High-Quality Reference Genome for the Invasive Mosquitofish Gambusia affinis Using a Chicago Library.</title>
        <authorList>
            <person name="Hoffberg S.L."/>
            <person name="Troendle N.J."/>
            <person name="Glenn T.C."/>
            <person name="Mahmud O."/>
            <person name="Louha S."/>
            <person name="Chalopin D."/>
            <person name="Bennetzen J.L."/>
            <person name="Mauricio R."/>
        </authorList>
    </citation>
    <scope>NUCLEOTIDE SEQUENCE [LARGE SCALE GENOMIC DNA]</scope>
    <source>
        <strain evidence="2">NE01/NJP1002.9</strain>
        <tissue evidence="2">Muscle</tissue>
    </source>
</reference>
<accession>A0A315VS45</accession>
<evidence type="ECO:0000313" key="2">
    <source>
        <dbReference type="EMBL" id="PWA22179.1"/>
    </source>
</evidence>
<sequence length="316" mass="32779">MALQALTAGPWSGISLSGQAPEIPRLGPVVSSICGAGSVFYRAWLYSVKLLRAGGGNRQQINPTPNRIMENEVKSSDLPLESSEPLASDWTPLPTSSSRTSSSSSSSPLGSPLPEPSRGLAAARALQGVAAVDGWMRLDGTRPGVEVERTAVVSGGSMDAGWAAIGGGMAYTMLEMKGSGVVVMTAVEAGPGVVGGGLGVGRSAGVSGLSLRDRVRSSVIREGLRVEPLLLHVERSRLRWLGHLVRMPPGGVPGTSYWEEAPGKTQDTLEGLCLSAGMGTPWDSSERAGRSGWGEGSLGLPSEAATPTTRPRISRR</sequence>
<dbReference type="AlphaFoldDB" id="A0A315VS45"/>
<gene>
    <name evidence="2" type="ORF">CCH79_00018960</name>
</gene>
<evidence type="ECO:0000313" key="3">
    <source>
        <dbReference type="Proteomes" id="UP000250572"/>
    </source>
</evidence>
<organism evidence="2 3">
    <name type="scientific">Gambusia affinis</name>
    <name type="common">Western mosquitofish</name>
    <name type="synonym">Heterandria affinis</name>
    <dbReference type="NCBI Taxonomy" id="33528"/>
    <lineage>
        <taxon>Eukaryota</taxon>
        <taxon>Metazoa</taxon>
        <taxon>Chordata</taxon>
        <taxon>Craniata</taxon>
        <taxon>Vertebrata</taxon>
        <taxon>Euteleostomi</taxon>
        <taxon>Actinopterygii</taxon>
        <taxon>Neopterygii</taxon>
        <taxon>Teleostei</taxon>
        <taxon>Neoteleostei</taxon>
        <taxon>Acanthomorphata</taxon>
        <taxon>Ovalentaria</taxon>
        <taxon>Atherinomorphae</taxon>
        <taxon>Cyprinodontiformes</taxon>
        <taxon>Poeciliidae</taxon>
        <taxon>Poeciliinae</taxon>
        <taxon>Gambusia</taxon>
    </lineage>
</organism>
<feature type="region of interest" description="Disordered" evidence="1">
    <location>
        <begin position="280"/>
        <end position="316"/>
    </location>
</feature>
<feature type="region of interest" description="Disordered" evidence="1">
    <location>
        <begin position="76"/>
        <end position="117"/>
    </location>
</feature>
<protein>
    <submittedName>
        <fullName evidence="2">Uncharacterized protein</fullName>
    </submittedName>
</protein>
<evidence type="ECO:0000256" key="1">
    <source>
        <dbReference type="SAM" id="MobiDB-lite"/>
    </source>
</evidence>